<dbReference type="GO" id="GO:0010181">
    <property type="term" value="F:FMN binding"/>
    <property type="evidence" value="ECO:0007669"/>
    <property type="project" value="UniProtKB-UniRule"/>
</dbReference>
<comment type="cofactor">
    <cofactor evidence="6">
        <name>FMN</name>
        <dbReference type="ChEBI" id="CHEBI:58210"/>
    </cofactor>
    <text evidence="6">Binds 1 FMN per subunit.</text>
</comment>
<dbReference type="PIRSF" id="PIRSF000190">
    <property type="entry name" value="Pyd_amn-ph_oxd"/>
    <property type="match status" value="1"/>
</dbReference>
<feature type="binding site" evidence="5">
    <location>
        <begin position="197"/>
        <end position="199"/>
    </location>
    <ligand>
        <name>substrate</name>
    </ligand>
</feature>
<comment type="similarity">
    <text evidence="1">Belongs to the pyridoxamine 5'-phosphate oxidase family.</text>
</comment>
<organism evidence="9 10">
    <name type="scientific">Dermacoccus nishinomiyaensis</name>
    <dbReference type="NCBI Taxonomy" id="1274"/>
    <lineage>
        <taxon>Bacteria</taxon>
        <taxon>Bacillati</taxon>
        <taxon>Actinomycetota</taxon>
        <taxon>Actinomycetes</taxon>
        <taxon>Micrococcales</taxon>
        <taxon>Dermacoccaceae</taxon>
        <taxon>Dermacoccus</taxon>
    </lineage>
</organism>
<feature type="binding site" evidence="5">
    <location>
        <position position="129"/>
    </location>
    <ligand>
        <name>substrate</name>
    </ligand>
</feature>
<feature type="binding site" evidence="6">
    <location>
        <position position="191"/>
    </location>
    <ligand>
        <name>FMN</name>
        <dbReference type="ChEBI" id="CHEBI:58210"/>
    </ligand>
</feature>
<dbReference type="KEGG" id="dni:HX89_11550"/>
<feature type="binding site" evidence="6">
    <location>
        <begin position="78"/>
        <end position="79"/>
    </location>
    <ligand>
        <name>FMN</name>
        <dbReference type="ChEBI" id="CHEBI:58210"/>
    </ligand>
</feature>
<dbReference type="AlphaFoldDB" id="A0A075JHS3"/>
<dbReference type="InterPro" id="IPR012349">
    <property type="entry name" value="Split_barrel_FMN-bd"/>
</dbReference>
<dbReference type="GeneID" id="41841719"/>
<dbReference type="NCBIfam" id="NF004231">
    <property type="entry name" value="PRK05679.1"/>
    <property type="match status" value="1"/>
</dbReference>
<accession>A0A075JHS3</accession>
<feature type="binding site" evidence="6">
    <location>
        <begin position="142"/>
        <end position="143"/>
    </location>
    <ligand>
        <name>FMN</name>
        <dbReference type="ChEBI" id="CHEBI:58210"/>
    </ligand>
</feature>
<dbReference type="EMBL" id="CP008889">
    <property type="protein sequence ID" value="AIF41464.1"/>
    <property type="molecule type" value="Genomic_DNA"/>
</dbReference>
<reference evidence="9 10" key="1">
    <citation type="submission" date="2014-07" db="EMBL/GenBank/DDBJ databases">
        <title>Genome Sequencing of Dermacoccus nishinomiyaensis.</title>
        <authorList>
            <person name="Hong K.W."/>
            <person name="Chan K.G."/>
        </authorList>
    </citation>
    <scope>NUCLEOTIDE SEQUENCE [LARGE SCALE GENOMIC DNA]</scope>
    <source>
        <strain evidence="9 10">M25</strain>
    </source>
</reference>
<evidence type="ECO:0000256" key="2">
    <source>
        <dbReference type="ARBA" id="ARBA00022630"/>
    </source>
</evidence>
<evidence type="ECO:0000256" key="1">
    <source>
        <dbReference type="ARBA" id="ARBA00007301"/>
    </source>
</evidence>
<evidence type="ECO:0000256" key="3">
    <source>
        <dbReference type="ARBA" id="ARBA00022643"/>
    </source>
</evidence>
<dbReference type="GO" id="GO:0004733">
    <property type="term" value="F:pyridoxamine phosphate oxidase activity"/>
    <property type="evidence" value="ECO:0007669"/>
    <property type="project" value="UniProtKB-UniRule"/>
</dbReference>
<dbReference type="GO" id="GO:0008615">
    <property type="term" value="P:pyridoxine biosynthetic process"/>
    <property type="evidence" value="ECO:0007669"/>
    <property type="project" value="UniProtKB-UniRule"/>
</dbReference>
<dbReference type="InterPro" id="IPR011576">
    <property type="entry name" value="Pyridox_Oxase_N"/>
</dbReference>
<feature type="binding site" evidence="5">
    <location>
        <position position="68"/>
    </location>
    <ligand>
        <name>substrate</name>
    </ligand>
</feature>
<dbReference type="Pfam" id="PF01243">
    <property type="entry name" value="PNPOx_N"/>
    <property type="match status" value="1"/>
</dbReference>
<evidence type="ECO:0000256" key="6">
    <source>
        <dbReference type="PIRSR" id="PIRSR000190-2"/>
    </source>
</evidence>
<dbReference type="SUPFAM" id="SSF50475">
    <property type="entry name" value="FMN-binding split barrel"/>
    <property type="match status" value="1"/>
</dbReference>
<keyword evidence="2" id="KW-0285">Flavoprotein</keyword>
<dbReference type="RefSeq" id="WP_038571517.1">
    <property type="nucleotide sequence ID" value="NZ_CAKZHM010000056.1"/>
</dbReference>
<proteinExistence type="inferred from homology"/>
<dbReference type="STRING" id="1274.HX89_11550"/>
<dbReference type="Proteomes" id="UP000027986">
    <property type="component" value="Chromosome"/>
</dbReference>
<keyword evidence="3 6" id="KW-0288">FMN</keyword>
<feature type="binding site" evidence="5">
    <location>
        <position position="125"/>
    </location>
    <ligand>
        <name>substrate</name>
    </ligand>
</feature>
<evidence type="ECO:0000256" key="4">
    <source>
        <dbReference type="ARBA" id="ARBA00023002"/>
    </source>
</evidence>
<feature type="binding site" evidence="6">
    <location>
        <position position="85"/>
    </location>
    <ligand>
        <name>FMN</name>
        <dbReference type="ChEBI" id="CHEBI:58210"/>
    </ligand>
</feature>
<evidence type="ECO:0000313" key="10">
    <source>
        <dbReference type="Proteomes" id="UP000027986"/>
    </source>
</evidence>
<dbReference type="Gene3D" id="2.30.110.10">
    <property type="entry name" value="Electron Transport, Fmn-binding Protein, Chain A"/>
    <property type="match status" value="1"/>
</dbReference>
<dbReference type="InterPro" id="IPR019576">
    <property type="entry name" value="Pyridoxamine_oxidase_dimer_C"/>
</dbReference>
<keyword evidence="10" id="KW-1185">Reference proteome</keyword>
<evidence type="ECO:0000256" key="5">
    <source>
        <dbReference type="PIRSR" id="PIRSR000190-1"/>
    </source>
</evidence>
<feature type="binding site" evidence="5">
    <location>
        <position position="133"/>
    </location>
    <ligand>
        <name>substrate</name>
    </ligand>
</feature>
<dbReference type="eggNOG" id="COG0259">
    <property type="taxonomic scope" value="Bacteria"/>
</dbReference>
<name>A0A075JHS3_9MICO</name>
<protein>
    <submittedName>
        <fullName evidence="9">Pyridoxamine 5'-phosphate oxidase</fullName>
    </submittedName>
</protein>
<dbReference type="PROSITE" id="PS01064">
    <property type="entry name" value="PYRIDOX_OXIDASE"/>
    <property type="match status" value="1"/>
</dbReference>
<dbReference type="InterPro" id="IPR019740">
    <property type="entry name" value="Pyridox_Oxase_CS"/>
</dbReference>
<sequence length="225" mass="25187">MTEVRMDYDGEGLDESQLPAAPLELIEAWVREARERQNAQGDVPEPEAISIATADAAGAPHVRTVLMRYLGADGPGFYTNLESAKGRDIAENDQIAGALTWPLMFRAIRFTGSAVELPRDVVRAYFDSRPYGSRVGAWVSKQSRPLTSRAELETANAEMTARYPDTGGADDVPLPDFWGGYRINCDEIEFWAGRRSRLHDRLVYVRVGDGDLDDPSAWRIERRWP</sequence>
<dbReference type="NCBIfam" id="TIGR00558">
    <property type="entry name" value="pdxH"/>
    <property type="match status" value="1"/>
</dbReference>
<dbReference type="PANTHER" id="PTHR10851:SF0">
    <property type="entry name" value="PYRIDOXINE-5'-PHOSPHATE OXIDASE"/>
    <property type="match status" value="1"/>
</dbReference>
<dbReference type="PANTHER" id="PTHR10851">
    <property type="entry name" value="PYRIDOXINE-5-PHOSPHATE OXIDASE"/>
    <property type="match status" value="1"/>
</dbReference>
<keyword evidence="4" id="KW-0560">Oxidoreductase</keyword>
<gene>
    <name evidence="9" type="ORF">HX89_11550</name>
</gene>
<feature type="binding site" evidence="6">
    <location>
        <position position="201"/>
    </location>
    <ligand>
        <name>FMN</name>
        <dbReference type="ChEBI" id="CHEBI:58210"/>
    </ligand>
</feature>
<feature type="domain" description="Pyridoxamine 5'-phosphate oxidase N-terminal" evidence="7">
    <location>
        <begin position="43"/>
        <end position="159"/>
    </location>
</feature>
<evidence type="ECO:0000259" key="7">
    <source>
        <dbReference type="Pfam" id="PF01243"/>
    </source>
</evidence>
<evidence type="ECO:0000313" key="9">
    <source>
        <dbReference type="EMBL" id="AIF41464.1"/>
    </source>
</evidence>
<dbReference type="OrthoDB" id="9780392at2"/>
<dbReference type="InterPro" id="IPR000659">
    <property type="entry name" value="Pyridox_Oxase"/>
</dbReference>
<feature type="binding site" evidence="5">
    <location>
        <begin position="5"/>
        <end position="8"/>
    </location>
    <ligand>
        <name>substrate</name>
    </ligand>
</feature>
<evidence type="ECO:0000259" key="8">
    <source>
        <dbReference type="Pfam" id="PF10590"/>
    </source>
</evidence>
<dbReference type="Pfam" id="PF10590">
    <property type="entry name" value="PNP_phzG_C"/>
    <property type="match status" value="1"/>
</dbReference>
<dbReference type="HOGENOM" id="CLU_032263_2_3_11"/>
<feature type="domain" description="Pyridoxine 5'-phosphate oxidase dimerisation C-terminal" evidence="8">
    <location>
        <begin position="178"/>
        <end position="225"/>
    </location>
</feature>